<feature type="region of interest" description="Disordered" evidence="1">
    <location>
        <begin position="361"/>
        <end position="396"/>
    </location>
</feature>
<comment type="caution">
    <text evidence="2">The sequence shown here is derived from an EMBL/GenBank/DDBJ whole genome shotgun (WGS) entry which is preliminary data.</text>
</comment>
<dbReference type="Proteomes" id="UP000664859">
    <property type="component" value="Unassembled WGS sequence"/>
</dbReference>
<gene>
    <name evidence="2" type="ORF">JKP88DRAFT_298663</name>
</gene>
<feature type="compositionally biased region" description="Basic residues" evidence="1">
    <location>
        <begin position="126"/>
        <end position="135"/>
    </location>
</feature>
<sequence>MMSSATTSSSNSLLSAGSSESVTGSGSGDSAGGGSGGNSAGAGASEAAEVGRSDSPPFVSALAMAATSYMLAANAASAPASIGTSDGGDGGLLALAGAANAALLSHVSQPEPTGAADAAAATKPAAGRRRGRPRRVHLPREFMSPSAATGLLGLQEHDFLVVSIQMLADSGLVRNIQPAIQELMTQQSERAAWAARCSGAASAAALYLPPAAAAAGAQHAAPLRLLPPTPHEAARAAARRCRLWTVIAGGLVMRGVRDLRASAALHTYLRHARGALRLCHDEPSDEAVRAFLCLALLHFFIEDRPRWANGAAAAYPCARAESPVAQVRDGLRFYRYLGRAERLCVELVQQQVSDDDQRLYHHELPGPEQHSRHHHNQQQQQQQQQQLSGQPASSADAHEPILLEAEVWFKLQRRSMPADDALLPSKRGATFRMYRGSLEAQLHADPALCIESMHQALGVRLMGAKLTPGADFGDMPPSNVIAAYAPDIQGLPTYNPNELLALVKESGALSKTQAKAVARSNIVAASLTRLAAADGAAAQRALVSAATNAGRDVSPAASGIDHRVIQIAHVIVNCHRTSYAAARAAGAQLLTVLERLCDGLGPQFMHTTSFDQLSMVTNMAFLHLLGADEAGCVLMLSVALRSVRDAPGCVRLPPLWSIVAYIAALLLSAGMRREYAEFAAVFNALHIAGGANALPALGDAAGQARLRDNGHVRCRAVQRILWENKKAGAAKVFVSHIKAFGDGDEQDENAADQRAARVAKTDTAAPLDHVAPPPPPLPLFPGGAGGYAAAASDADGMDDGPGDAASTGASMYDVAAGGGSELQDFAGASSAADNWAELMRMLDDGSAMSALDEGSVVAALGFDGGVQGAQ</sequence>
<organism evidence="2 3">
    <name type="scientific">Tribonema minus</name>
    <dbReference type="NCBI Taxonomy" id="303371"/>
    <lineage>
        <taxon>Eukaryota</taxon>
        <taxon>Sar</taxon>
        <taxon>Stramenopiles</taxon>
        <taxon>Ochrophyta</taxon>
        <taxon>PX clade</taxon>
        <taxon>Xanthophyceae</taxon>
        <taxon>Tribonematales</taxon>
        <taxon>Tribonemataceae</taxon>
        <taxon>Tribonema</taxon>
    </lineage>
</organism>
<feature type="compositionally biased region" description="Gly residues" evidence="1">
    <location>
        <begin position="25"/>
        <end position="40"/>
    </location>
</feature>
<evidence type="ECO:0000256" key="1">
    <source>
        <dbReference type="SAM" id="MobiDB-lite"/>
    </source>
</evidence>
<feature type="region of interest" description="Disordered" evidence="1">
    <location>
        <begin position="743"/>
        <end position="771"/>
    </location>
</feature>
<dbReference type="AlphaFoldDB" id="A0A835ZK18"/>
<feature type="compositionally biased region" description="Low complexity" evidence="1">
    <location>
        <begin position="1"/>
        <end position="24"/>
    </location>
</feature>
<name>A0A835ZK18_9STRA</name>
<feature type="compositionally biased region" description="Low complexity" evidence="1">
    <location>
        <begin position="377"/>
        <end position="386"/>
    </location>
</feature>
<keyword evidence="3" id="KW-1185">Reference proteome</keyword>
<evidence type="ECO:0000313" key="2">
    <source>
        <dbReference type="EMBL" id="KAG5190443.1"/>
    </source>
</evidence>
<reference evidence="2" key="1">
    <citation type="submission" date="2021-02" db="EMBL/GenBank/DDBJ databases">
        <title>First Annotated Genome of the Yellow-green Alga Tribonema minus.</title>
        <authorList>
            <person name="Mahan K.M."/>
        </authorList>
    </citation>
    <scope>NUCLEOTIDE SEQUENCE</scope>
    <source>
        <strain evidence="2">UTEX B ZZ1240</strain>
    </source>
</reference>
<feature type="compositionally biased region" description="Low complexity" evidence="1">
    <location>
        <begin position="112"/>
        <end position="125"/>
    </location>
</feature>
<proteinExistence type="predicted"/>
<dbReference type="EMBL" id="JAFCMP010000034">
    <property type="protein sequence ID" value="KAG5190443.1"/>
    <property type="molecule type" value="Genomic_DNA"/>
</dbReference>
<feature type="region of interest" description="Disordered" evidence="1">
    <location>
        <begin position="1"/>
        <end position="54"/>
    </location>
</feature>
<evidence type="ECO:0000313" key="3">
    <source>
        <dbReference type="Proteomes" id="UP000664859"/>
    </source>
</evidence>
<protein>
    <submittedName>
        <fullName evidence="2">Uncharacterized protein</fullName>
    </submittedName>
</protein>
<feature type="region of interest" description="Disordered" evidence="1">
    <location>
        <begin position="110"/>
        <end position="135"/>
    </location>
</feature>
<accession>A0A835ZK18</accession>